<proteinExistence type="predicted"/>
<dbReference type="SMART" id="SM00382">
    <property type="entry name" value="AAA"/>
    <property type="match status" value="1"/>
</dbReference>
<evidence type="ECO:0000313" key="3">
    <source>
        <dbReference type="EMBL" id="KAF2395882.1"/>
    </source>
</evidence>
<sequence length="631" mass="71113">MNMPTSTPLNETASSSPSSLDPAEEEALLCGAIDDLFLEPSTDNQLAAAMENMTIRPPTPDLSWPTPTRPETEQLRGEFLIIRAHNGEYPTGPLHPRSASVKIFIDRLLNQRVVNVTAPAGAGKTTLAQAVALELSERGYTVVYVDEPKNDRVAFATIWGLVTRRRGLTQQAEQNQVALQELSERCKKTVILIDDAHKRFGSNGTINKMEPFEQHKDFPINVAFFADHPNFEHRFWALKESQNVREVGLHPEFTLIPDITVICNPLLRHVGAYLSASERYELLSAVFRQHISVENLKILDSFVGYLAGGHATAVQSILQYLHRAHFSSAPVDPLEEWDEEVSLEFILNNLTDDTTLFHGLFRTPIQRTFPPIQSLPINVRDLLRTVLMRGWAEVNLLPSPEQKIALRTCLEHGYLHLESLGRNHGTAVFIPTPLHARYLQYGFASYMPLNSIPTSDLRNVVTAGLQALKREELVVHRSGGTTSLHMGIQPCCRMYRDIFVEALTLAWGPCDAIQRAWGNEVETFEDWQAAPDIYIAHAKFAIEVVWAARCADDAWRRFQPGGRYERFLKWNEVCEWMVLGFWEEGGALPEAESVGDPNRFLHVVFAPQFGSYTLYDGSLRPLCVPTEIPWI</sequence>
<dbReference type="AlphaFoldDB" id="A0A6G1HIR4"/>
<dbReference type="Pfam" id="PF13401">
    <property type="entry name" value="AAA_22"/>
    <property type="match status" value="1"/>
</dbReference>
<name>A0A6G1HIR4_9PEZI</name>
<evidence type="ECO:0000313" key="4">
    <source>
        <dbReference type="Proteomes" id="UP000799640"/>
    </source>
</evidence>
<organism evidence="3 4">
    <name type="scientific">Trichodelitschia bisporula</name>
    <dbReference type="NCBI Taxonomy" id="703511"/>
    <lineage>
        <taxon>Eukaryota</taxon>
        <taxon>Fungi</taxon>
        <taxon>Dikarya</taxon>
        <taxon>Ascomycota</taxon>
        <taxon>Pezizomycotina</taxon>
        <taxon>Dothideomycetes</taxon>
        <taxon>Dothideomycetes incertae sedis</taxon>
        <taxon>Phaeotrichales</taxon>
        <taxon>Phaeotrichaceae</taxon>
        <taxon>Trichodelitschia</taxon>
    </lineage>
</organism>
<reference evidence="3" key="1">
    <citation type="journal article" date="2020" name="Stud. Mycol.">
        <title>101 Dothideomycetes genomes: a test case for predicting lifestyles and emergence of pathogens.</title>
        <authorList>
            <person name="Haridas S."/>
            <person name="Albert R."/>
            <person name="Binder M."/>
            <person name="Bloem J."/>
            <person name="Labutti K."/>
            <person name="Salamov A."/>
            <person name="Andreopoulos B."/>
            <person name="Baker S."/>
            <person name="Barry K."/>
            <person name="Bills G."/>
            <person name="Bluhm B."/>
            <person name="Cannon C."/>
            <person name="Castanera R."/>
            <person name="Culley D."/>
            <person name="Daum C."/>
            <person name="Ezra D."/>
            <person name="Gonzalez J."/>
            <person name="Henrissat B."/>
            <person name="Kuo A."/>
            <person name="Liang C."/>
            <person name="Lipzen A."/>
            <person name="Lutzoni F."/>
            <person name="Magnuson J."/>
            <person name="Mondo S."/>
            <person name="Nolan M."/>
            <person name="Ohm R."/>
            <person name="Pangilinan J."/>
            <person name="Park H.-J."/>
            <person name="Ramirez L."/>
            <person name="Alfaro M."/>
            <person name="Sun H."/>
            <person name="Tritt A."/>
            <person name="Yoshinaga Y."/>
            <person name="Zwiers L.-H."/>
            <person name="Turgeon B."/>
            <person name="Goodwin S."/>
            <person name="Spatafora J."/>
            <person name="Crous P."/>
            <person name="Grigoriev I."/>
        </authorList>
    </citation>
    <scope>NUCLEOTIDE SEQUENCE</scope>
    <source>
        <strain evidence="3">CBS 262.69</strain>
    </source>
</reference>
<dbReference type="SUPFAM" id="SSF52540">
    <property type="entry name" value="P-loop containing nucleoside triphosphate hydrolases"/>
    <property type="match status" value="1"/>
</dbReference>
<dbReference type="Gene3D" id="3.40.50.300">
    <property type="entry name" value="P-loop containing nucleotide triphosphate hydrolases"/>
    <property type="match status" value="1"/>
</dbReference>
<dbReference type="CDD" id="cd00009">
    <property type="entry name" value="AAA"/>
    <property type="match status" value="1"/>
</dbReference>
<accession>A0A6G1HIR4</accession>
<keyword evidence="4" id="KW-1185">Reference proteome</keyword>
<feature type="domain" description="AAA+ ATPase" evidence="2">
    <location>
        <begin position="110"/>
        <end position="297"/>
    </location>
</feature>
<feature type="region of interest" description="Disordered" evidence="1">
    <location>
        <begin position="1"/>
        <end position="24"/>
    </location>
</feature>
<gene>
    <name evidence="3" type="ORF">EJ06DRAFT_257719</name>
</gene>
<dbReference type="EMBL" id="ML996710">
    <property type="protein sequence ID" value="KAF2395882.1"/>
    <property type="molecule type" value="Genomic_DNA"/>
</dbReference>
<dbReference type="InterPro" id="IPR027417">
    <property type="entry name" value="P-loop_NTPase"/>
</dbReference>
<feature type="compositionally biased region" description="Polar residues" evidence="1">
    <location>
        <begin position="1"/>
        <end position="19"/>
    </location>
</feature>
<evidence type="ECO:0000259" key="2">
    <source>
        <dbReference type="SMART" id="SM00382"/>
    </source>
</evidence>
<protein>
    <recommendedName>
        <fullName evidence="2">AAA+ ATPase domain-containing protein</fullName>
    </recommendedName>
</protein>
<evidence type="ECO:0000256" key="1">
    <source>
        <dbReference type="SAM" id="MobiDB-lite"/>
    </source>
</evidence>
<dbReference type="GO" id="GO:0016887">
    <property type="term" value="F:ATP hydrolysis activity"/>
    <property type="evidence" value="ECO:0007669"/>
    <property type="project" value="InterPro"/>
</dbReference>
<dbReference type="InterPro" id="IPR049945">
    <property type="entry name" value="AAA_22"/>
</dbReference>
<dbReference type="InterPro" id="IPR003593">
    <property type="entry name" value="AAA+_ATPase"/>
</dbReference>
<dbReference type="Proteomes" id="UP000799640">
    <property type="component" value="Unassembled WGS sequence"/>
</dbReference>